<dbReference type="Pfam" id="PF01408">
    <property type="entry name" value="GFO_IDH_MocA"/>
    <property type="match status" value="1"/>
</dbReference>
<dbReference type="GO" id="GO:0000166">
    <property type="term" value="F:nucleotide binding"/>
    <property type="evidence" value="ECO:0007669"/>
    <property type="project" value="InterPro"/>
</dbReference>
<dbReference type="InterPro" id="IPR000683">
    <property type="entry name" value="Gfo/Idh/MocA-like_OxRdtase_N"/>
</dbReference>
<evidence type="ECO:0000313" key="4">
    <source>
        <dbReference type="Proteomes" id="UP000182334"/>
    </source>
</evidence>
<reference evidence="3 4" key="1">
    <citation type="submission" date="2016-10" db="EMBL/GenBank/DDBJ databases">
        <authorList>
            <person name="de Groot N.N."/>
        </authorList>
    </citation>
    <scope>NUCLEOTIDE SEQUENCE [LARGE SCALE GENOMIC DNA]</scope>
    <source>
        <strain evidence="3 4">CBS 141442</strain>
    </source>
</reference>
<protein>
    <submittedName>
        <fullName evidence="3">CIC11C00000000134</fullName>
    </submittedName>
</protein>
<dbReference type="SUPFAM" id="SSF55347">
    <property type="entry name" value="Glyceraldehyde-3-phosphate dehydrogenase-like, C-terminal domain"/>
    <property type="match status" value="1"/>
</dbReference>
<dbReference type="AlphaFoldDB" id="A0A1L0DHZ1"/>
<feature type="domain" description="Gfo/Idh/MocA-like oxidoreductase N-terminal" evidence="1">
    <location>
        <begin position="9"/>
        <end position="130"/>
    </location>
</feature>
<dbReference type="PANTHER" id="PTHR43377">
    <property type="entry name" value="BILIVERDIN REDUCTASE A"/>
    <property type="match status" value="1"/>
</dbReference>
<dbReference type="Proteomes" id="UP000182334">
    <property type="component" value="Chromosome V"/>
</dbReference>
<dbReference type="Gene3D" id="3.30.360.10">
    <property type="entry name" value="Dihydrodipicolinate Reductase, domain 2"/>
    <property type="match status" value="1"/>
</dbReference>
<feature type="domain" description="Gfo/Idh/MocA-like oxidoreductase C-terminal" evidence="2">
    <location>
        <begin position="146"/>
        <end position="361"/>
    </location>
</feature>
<dbReference type="STRING" id="45354.A0A1L0DHZ1"/>
<keyword evidence="4" id="KW-1185">Reference proteome</keyword>
<dbReference type="SUPFAM" id="SSF51735">
    <property type="entry name" value="NAD(P)-binding Rossmann-fold domains"/>
    <property type="match status" value="1"/>
</dbReference>
<sequence>MIASNPVQLIVIGVGLIGPRHAQHILQNVDCELLALIDPSPKAVELAGELNTLCFKSIDKLFEYLEANLMPYPDGAIICTPNHTHAVIAASLASKGVNLLIEKPVSTSLEEAKALQQFVKEQKVKVLIGHHRRFNPFIMAAKENLHHVGEIVAIQGTWALQKPKSYFEISPWRTDVRTGGGALLINLIHDIDLLQYLFGPVERVYAELLKKQRKEYPNADEGACMTLRFKNGITGTFICADNVTSPFNFEVGTGENPLIPFDHQLEGFYKVFGSKGTLSIPDFTLYHQNNLDITERSWHSSVERRRLLNDTRETRKTKPFDTQLNHFIDVIRGKAQPACTISDGIRALLCVDAVLKSIESDLPQKVDDVEAIAPDYDAIGVNLPKGYASTT</sequence>
<dbReference type="InterPro" id="IPR051450">
    <property type="entry name" value="Gfo/Idh/MocA_Oxidoreductases"/>
</dbReference>
<proteinExistence type="predicted"/>
<dbReference type="Gene3D" id="3.40.50.720">
    <property type="entry name" value="NAD(P)-binding Rossmann-like Domain"/>
    <property type="match status" value="1"/>
</dbReference>
<gene>
    <name evidence="3" type="ORF">SAMEA4029010_CIC11G00000000134</name>
</gene>
<evidence type="ECO:0000259" key="1">
    <source>
        <dbReference type="Pfam" id="PF01408"/>
    </source>
</evidence>
<dbReference type="PANTHER" id="PTHR43377:SF1">
    <property type="entry name" value="BILIVERDIN REDUCTASE A"/>
    <property type="match status" value="1"/>
</dbReference>
<dbReference type="OrthoDB" id="64915at2759"/>
<organism evidence="3 4">
    <name type="scientific">Sungouiella intermedia</name>
    <dbReference type="NCBI Taxonomy" id="45354"/>
    <lineage>
        <taxon>Eukaryota</taxon>
        <taxon>Fungi</taxon>
        <taxon>Dikarya</taxon>
        <taxon>Ascomycota</taxon>
        <taxon>Saccharomycotina</taxon>
        <taxon>Pichiomycetes</taxon>
        <taxon>Metschnikowiaceae</taxon>
        <taxon>Sungouiella</taxon>
    </lineage>
</organism>
<dbReference type="Pfam" id="PF02894">
    <property type="entry name" value="GFO_IDH_MocA_C"/>
    <property type="match status" value="1"/>
</dbReference>
<dbReference type="EMBL" id="LT635760">
    <property type="protein sequence ID" value="SGZ55560.1"/>
    <property type="molecule type" value="Genomic_DNA"/>
</dbReference>
<name>A0A1L0DHZ1_9ASCO</name>
<dbReference type="InterPro" id="IPR036291">
    <property type="entry name" value="NAD(P)-bd_dom_sf"/>
</dbReference>
<evidence type="ECO:0000259" key="2">
    <source>
        <dbReference type="Pfam" id="PF02894"/>
    </source>
</evidence>
<dbReference type="InterPro" id="IPR004104">
    <property type="entry name" value="Gfo/Idh/MocA-like_OxRdtase_C"/>
</dbReference>
<evidence type="ECO:0000313" key="3">
    <source>
        <dbReference type="EMBL" id="SGZ55560.1"/>
    </source>
</evidence>
<accession>A0A1L0DHZ1</accession>